<proteinExistence type="predicted"/>
<organism evidence="1 2">
    <name type="scientific">Ajellomyces capsulatus</name>
    <name type="common">Darling's disease fungus</name>
    <name type="synonym">Histoplasma capsulatum</name>
    <dbReference type="NCBI Taxonomy" id="5037"/>
    <lineage>
        <taxon>Eukaryota</taxon>
        <taxon>Fungi</taxon>
        <taxon>Dikarya</taxon>
        <taxon>Ascomycota</taxon>
        <taxon>Pezizomycotina</taxon>
        <taxon>Eurotiomycetes</taxon>
        <taxon>Eurotiomycetidae</taxon>
        <taxon>Onygenales</taxon>
        <taxon>Ajellomycetaceae</taxon>
        <taxon>Histoplasma</taxon>
    </lineage>
</organism>
<protein>
    <submittedName>
        <fullName evidence="1">Uncharacterized protein</fullName>
    </submittedName>
</protein>
<evidence type="ECO:0000313" key="2">
    <source>
        <dbReference type="Proteomes" id="UP000663671"/>
    </source>
</evidence>
<gene>
    <name evidence="1" type="ORF">I7I51_02893</name>
</gene>
<dbReference type="EMBL" id="CP069116">
    <property type="protein sequence ID" value="QSS66684.1"/>
    <property type="molecule type" value="Genomic_DNA"/>
</dbReference>
<name>A0A8A1MPL4_AJECA</name>
<dbReference type="Proteomes" id="UP000663671">
    <property type="component" value="Chromosome 6"/>
</dbReference>
<reference evidence="1" key="1">
    <citation type="submission" date="2021-01" db="EMBL/GenBank/DDBJ databases">
        <title>Chromosome-level genome assembly of a human fungal pathogen reveals clustering of transcriptionally co-regulated genes.</title>
        <authorList>
            <person name="Voorhies M."/>
            <person name="Cohen S."/>
            <person name="Shea T.P."/>
            <person name="Petrus S."/>
            <person name="Munoz J.F."/>
            <person name="Poplawski S."/>
            <person name="Goldman W.E."/>
            <person name="Michael T."/>
            <person name="Cuomo C.A."/>
            <person name="Sil A."/>
            <person name="Beyhan S."/>
        </authorList>
    </citation>
    <scope>NUCLEOTIDE SEQUENCE</scope>
    <source>
        <strain evidence="1">WU24</strain>
    </source>
</reference>
<sequence length="389" mass="42546">MAQPFAPPSDSAALETPRVPSRLLSITALARFEFEAGKGNEGTKILMVEWEDDDLTRSTGTWHVSWDGKQTVLPADEQTSDHIRRCYFLLSPGTTIPPVVTLAYEPPPSSAATVKKPDSVQVNPLPAIFPPELGATARAAGKKGVLHTIWAKKRLQALEKEIKEESKYNLEGVALEMALQEKEWIETNFGVGSRLPPLQTTNVSSLNSVPLSPTTPLSPGGGRKLAEKLKGLKLGTSEKDLTRKPPPGNASRLLWILRRRGCSDMLTPSNFHLANQAEYSASHPLSPEGPDMAISSFNSFRHTPISDPTKYPIRNAIAHLPPASIKAQQEQHISEGGFTRLTSPKIDQNTDDGLFAKALSPRSPDIPRSPFSFSPEETIPYARNKLNEL</sequence>
<dbReference type="OrthoDB" id="5344482at2759"/>
<dbReference type="AlphaFoldDB" id="A0A8A1MPL4"/>
<accession>A0A8A1MPL4</accession>
<dbReference type="VEuPathDB" id="FungiDB:I7I51_02893"/>
<evidence type="ECO:0000313" key="1">
    <source>
        <dbReference type="EMBL" id="QSS66684.1"/>
    </source>
</evidence>